<gene>
    <name evidence="2" type="ORF">U9M48_003364</name>
</gene>
<proteinExistence type="predicted"/>
<sequence length="162" mass="17942">MADHQLDGEERLSSWSSGGDHLLLAAARFHQPCRLLTTAGFVDPAAPDNACLVVEVFVWIEAGSSHVVPALCLIHPQHRLHRIGIRQEGCLLLLLYVDDIIFSASPPALHQHIMVLLHSEFVMTDLGALHHFLGISVSRSSDGMFLFQRQYAENLLQRASMA</sequence>
<evidence type="ECO:0000259" key="1">
    <source>
        <dbReference type="Pfam" id="PF07727"/>
    </source>
</evidence>
<dbReference type="Pfam" id="PF07727">
    <property type="entry name" value="RVT_2"/>
    <property type="match status" value="1"/>
</dbReference>
<keyword evidence="3" id="KW-1185">Reference proteome</keyword>
<organism evidence="2 3">
    <name type="scientific">Paspalum notatum var. saurae</name>
    <dbReference type="NCBI Taxonomy" id="547442"/>
    <lineage>
        <taxon>Eukaryota</taxon>
        <taxon>Viridiplantae</taxon>
        <taxon>Streptophyta</taxon>
        <taxon>Embryophyta</taxon>
        <taxon>Tracheophyta</taxon>
        <taxon>Spermatophyta</taxon>
        <taxon>Magnoliopsida</taxon>
        <taxon>Liliopsida</taxon>
        <taxon>Poales</taxon>
        <taxon>Poaceae</taxon>
        <taxon>PACMAD clade</taxon>
        <taxon>Panicoideae</taxon>
        <taxon>Andropogonodae</taxon>
        <taxon>Paspaleae</taxon>
        <taxon>Paspalinae</taxon>
        <taxon>Paspalum</taxon>
    </lineage>
</organism>
<accession>A0AAQ3PQY4</accession>
<name>A0AAQ3PQY4_PASNO</name>
<dbReference type="AlphaFoldDB" id="A0AAQ3PQY4"/>
<reference evidence="2 3" key="1">
    <citation type="submission" date="2024-02" db="EMBL/GenBank/DDBJ databases">
        <title>High-quality chromosome-scale genome assembly of Pensacola bahiagrass (Paspalum notatum Flugge var. saurae).</title>
        <authorList>
            <person name="Vega J.M."/>
            <person name="Podio M."/>
            <person name="Orjuela J."/>
            <person name="Siena L.A."/>
            <person name="Pessino S.C."/>
            <person name="Combes M.C."/>
            <person name="Mariac C."/>
            <person name="Albertini E."/>
            <person name="Pupilli F."/>
            <person name="Ortiz J.P.A."/>
            <person name="Leblanc O."/>
        </authorList>
    </citation>
    <scope>NUCLEOTIDE SEQUENCE [LARGE SCALE GENOMIC DNA]</scope>
    <source>
        <strain evidence="2">R1</strain>
        <tissue evidence="2">Leaf</tissue>
    </source>
</reference>
<dbReference type="InterPro" id="IPR013103">
    <property type="entry name" value="RVT_2"/>
</dbReference>
<evidence type="ECO:0000313" key="3">
    <source>
        <dbReference type="Proteomes" id="UP001341281"/>
    </source>
</evidence>
<dbReference type="EMBL" id="CP144745">
    <property type="protein sequence ID" value="WVZ52288.1"/>
    <property type="molecule type" value="Genomic_DNA"/>
</dbReference>
<evidence type="ECO:0000313" key="2">
    <source>
        <dbReference type="EMBL" id="WVZ52288.1"/>
    </source>
</evidence>
<dbReference type="Proteomes" id="UP001341281">
    <property type="component" value="Chromosome 01"/>
</dbReference>
<feature type="domain" description="Reverse transcriptase Ty1/copia-type" evidence="1">
    <location>
        <begin position="88"/>
        <end position="161"/>
    </location>
</feature>
<protein>
    <recommendedName>
        <fullName evidence="1">Reverse transcriptase Ty1/copia-type domain-containing protein</fullName>
    </recommendedName>
</protein>